<dbReference type="PANTHER" id="PTHR35601">
    <property type="entry name" value="TOXIN RELE"/>
    <property type="match status" value="1"/>
</dbReference>
<dbReference type="Gene3D" id="3.30.2310.20">
    <property type="entry name" value="RelE-like"/>
    <property type="match status" value="1"/>
</dbReference>
<dbReference type="InterPro" id="IPR035093">
    <property type="entry name" value="RelE/ParE_toxin_dom_sf"/>
</dbReference>
<dbReference type="AlphaFoldDB" id="A0A8J3CK48"/>
<comment type="caution">
    <text evidence="3">The sequence shown here is derived from an EMBL/GenBank/DDBJ whole genome shotgun (WGS) entry which is preliminary data.</text>
</comment>
<keyword evidence="2" id="KW-1277">Toxin-antitoxin system</keyword>
<evidence type="ECO:0000313" key="4">
    <source>
        <dbReference type="Proteomes" id="UP000637578"/>
    </source>
</evidence>
<comment type="similarity">
    <text evidence="1">Belongs to the RelE toxin family.</text>
</comment>
<dbReference type="RefSeq" id="WP_189061683.1">
    <property type="nucleotide sequence ID" value="NZ_BMMK01000047.1"/>
</dbReference>
<dbReference type="InterPro" id="IPR007712">
    <property type="entry name" value="RelE/ParE_toxin"/>
</dbReference>
<gene>
    <name evidence="3" type="primary">relE</name>
    <name evidence="3" type="ORF">GCM10012275_58750</name>
</gene>
<evidence type="ECO:0000256" key="2">
    <source>
        <dbReference type="ARBA" id="ARBA00022649"/>
    </source>
</evidence>
<evidence type="ECO:0000313" key="3">
    <source>
        <dbReference type="EMBL" id="GGM80363.1"/>
    </source>
</evidence>
<dbReference type="EMBL" id="BMMK01000047">
    <property type="protein sequence ID" value="GGM80363.1"/>
    <property type="molecule type" value="Genomic_DNA"/>
</dbReference>
<sequence>MTNPAPYAVTFTAAARRGLNKLPYPAAAALYEHLTGPVAGNPYRLGKPLNAPLDGVWSTRRGDYRALYTINDTTHSITVVAVAHRRNAYRTR</sequence>
<keyword evidence="4" id="KW-1185">Reference proteome</keyword>
<proteinExistence type="inferred from homology"/>
<accession>A0A8J3CK48</accession>
<dbReference type="PANTHER" id="PTHR35601:SF1">
    <property type="entry name" value="TOXIN RELE"/>
    <property type="match status" value="1"/>
</dbReference>
<reference evidence="3" key="2">
    <citation type="submission" date="2020-09" db="EMBL/GenBank/DDBJ databases">
        <authorList>
            <person name="Sun Q."/>
            <person name="Zhou Y."/>
        </authorList>
    </citation>
    <scope>NUCLEOTIDE SEQUENCE</scope>
    <source>
        <strain evidence="3">CGMCC 4.5737</strain>
    </source>
</reference>
<evidence type="ECO:0000256" key="1">
    <source>
        <dbReference type="ARBA" id="ARBA00006226"/>
    </source>
</evidence>
<dbReference type="Pfam" id="PF05016">
    <property type="entry name" value="ParE_toxin"/>
    <property type="match status" value="1"/>
</dbReference>
<organism evidence="3 4">
    <name type="scientific">Longimycelium tulufanense</name>
    <dbReference type="NCBI Taxonomy" id="907463"/>
    <lineage>
        <taxon>Bacteria</taxon>
        <taxon>Bacillati</taxon>
        <taxon>Actinomycetota</taxon>
        <taxon>Actinomycetes</taxon>
        <taxon>Pseudonocardiales</taxon>
        <taxon>Pseudonocardiaceae</taxon>
        <taxon>Longimycelium</taxon>
    </lineage>
</organism>
<dbReference type="SUPFAM" id="SSF143011">
    <property type="entry name" value="RelE-like"/>
    <property type="match status" value="1"/>
</dbReference>
<protein>
    <submittedName>
        <fullName evidence="3">Toxin RelE</fullName>
    </submittedName>
</protein>
<name>A0A8J3CK48_9PSEU</name>
<dbReference type="Proteomes" id="UP000637578">
    <property type="component" value="Unassembled WGS sequence"/>
</dbReference>
<reference evidence="3" key="1">
    <citation type="journal article" date="2014" name="Int. J. Syst. Evol. Microbiol.">
        <title>Complete genome sequence of Corynebacterium casei LMG S-19264T (=DSM 44701T), isolated from a smear-ripened cheese.</title>
        <authorList>
            <consortium name="US DOE Joint Genome Institute (JGI-PGF)"/>
            <person name="Walter F."/>
            <person name="Albersmeier A."/>
            <person name="Kalinowski J."/>
            <person name="Ruckert C."/>
        </authorList>
    </citation>
    <scope>NUCLEOTIDE SEQUENCE</scope>
    <source>
        <strain evidence="3">CGMCC 4.5737</strain>
    </source>
</reference>